<evidence type="ECO:0000256" key="1">
    <source>
        <dbReference type="SAM" id="MobiDB-lite"/>
    </source>
</evidence>
<name>A0A6L9SSA2_9BIFI</name>
<dbReference type="SUPFAM" id="SSF47413">
    <property type="entry name" value="lambda repressor-like DNA-binding domains"/>
    <property type="match status" value="1"/>
</dbReference>
<dbReference type="EMBL" id="WHZV01000005">
    <property type="protein sequence ID" value="NEG55456.1"/>
    <property type="molecule type" value="Genomic_DNA"/>
</dbReference>
<keyword evidence="4" id="KW-1185">Reference proteome</keyword>
<dbReference type="PROSITE" id="PS50943">
    <property type="entry name" value="HTH_CROC1"/>
    <property type="match status" value="1"/>
</dbReference>
<dbReference type="Gene3D" id="1.10.260.40">
    <property type="entry name" value="lambda repressor-like DNA-binding domains"/>
    <property type="match status" value="1"/>
</dbReference>
<dbReference type="InterPro" id="IPR001387">
    <property type="entry name" value="Cro/C1-type_HTH"/>
</dbReference>
<sequence length="81" mass="8904">MGIRELREDKGLKQPQFAEKAGVSQQRLSEYEVGKRPAGNMKLDTALEMLRAGGHARLANNVARLLIEGNGPKENTDDSQV</sequence>
<dbReference type="CDD" id="cd00093">
    <property type="entry name" value="HTH_XRE"/>
    <property type="match status" value="1"/>
</dbReference>
<dbReference type="RefSeq" id="WP_163197186.1">
    <property type="nucleotide sequence ID" value="NZ_WHZV01000005.1"/>
</dbReference>
<evidence type="ECO:0000313" key="4">
    <source>
        <dbReference type="Proteomes" id="UP000483293"/>
    </source>
</evidence>
<feature type="region of interest" description="Disordered" evidence="1">
    <location>
        <begin position="1"/>
        <end position="33"/>
    </location>
</feature>
<accession>A0A6L9SSA2</accession>
<dbReference type="InterPro" id="IPR010982">
    <property type="entry name" value="Lambda_DNA-bd_dom_sf"/>
</dbReference>
<evidence type="ECO:0000313" key="3">
    <source>
        <dbReference type="EMBL" id="NEG55456.1"/>
    </source>
</evidence>
<reference evidence="3 4" key="1">
    <citation type="submission" date="2019-10" db="EMBL/GenBank/DDBJ databases">
        <title>Bifidobacterium from non-human primates.</title>
        <authorList>
            <person name="Modesto M."/>
        </authorList>
    </citation>
    <scope>NUCLEOTIDE SEQUENCE [LARGE SCALE GENOMIC DNA]</scope>
    <source>
        <strain evidence="3 4">SMA15</strain>
    </source>
</reference>
<organism evidence="3 4">
    <name type="scientific">Bifidobacterium platyrrhinorum</name>
    <dbReference type="NCBI Taxonomy" id="2661628"/>
    <lineage>
        <taxon>Bacteria</taxon>
        <taxon>Bacillati</taxon>
        <taxon>Actinomycetota</taxon>
        <taxon>Actinomycetes</taxon>
        <taxon>Bifidobacteriales</taxon>
        <taxon>Bifidobacteriaceae</taxon>
        <taxon>Bifidobacterium</taxon>
    </lineage>
</organism>
<dbReference type="GO" id="GO:0003677">
    <property type="term" value="F:DNA binding"/>
    <property type="evidence" value="ECO:0007669"/>
    <property type="project" value="InterPro"/>
</dbReference>
<feature type="domain" description="HTH cro/C1-type" evidence="2">
    <location>
        <begin position="3"/>
        <end position="36"/>
    </location>
</feature>
<gene>
    <name evidence="3" type="ORF">GFD21_06680</name>
</gene>
<dbReference type="Pfam" id="PF01381">
    <property type="entry name" value="HTH_3"/>
    <property type="match status" value="1"/>
</dbReference>
<comment type="caution">
    <text evidence="3">The sequence shown here is derived from an EMBL/GenBank/DDBJ whole genome shotgun (WGS) entry which is preliminary data.</text>
</comment>
<dbReference type="Proteomes" id="UP000483293">
    <property type="component" value="Unassembled WGS sequence"/>
</dbReference>
<feature type="compositionally biased region" description="Basic and acidic residues" evidence="1">
    <location>
        <begin position="1"/>
        <end position="12"/>
    </location>
</feature>
<dbReference type="SMART" id="SM00530">
    <property type="entry name" value="HTH_XRE"/>
    <property type="match status" value="1"/>
</dbReference>
<proteinExistence type="predicted"/>
<evidence type="ECO:0000259" key="2">
    <source>
        <dbReference type="PROSITE" id="PS50943"/>
    </source>
</evidence>
<protein>
    <submittedName>
        <fullName evidence="3">Helix-turn-helix domain-containing protein</fullName>
    </submittedName>
</protein>
<dbReference type="AlphaFoldDB" id="A0A6L9SSA2"/>